<dbReference type="OrthoDB" id="10601167at2759"/>
<keyword evidence="3" id="KW-1185">Reference proteome</keyword>
<feature type="compositionally biased region" description="Polar residues" evidence="1">
    <location>
        <begin position="41"/>
        <end position="54"/>
    </location>
</feature>
<name>A0A0F7ZGR5_9HYPO</name>
<protein>
    <submittedName>
        <fullName evidence="2">Uncharacterized protein</fullName>
    </submittedName>
</protein>
<gene>
    <name evidence="2" type="ORF">HIM_09234</name>
</gene>
<sequence>MFWQDEVTSLIDGVTHITSYLPLSELAESTVIERASKRLKTSSSNYGANQGLQSTRDRETSGPSGIISMVDPKSTATVMNGEDYQWQPHPSQPIVNHSHDASPKRQNWKLPRTSPMLNGTGTTDELWPTVGPPSPRKPSFTDTRTENAAKMRSKVLRYMLARQPKREKDIQRYVQDLTPARLRDLYTTIFDPIGLHHNKLKDAFTDLWCCLESAEAYVMEAELNRSTCMSMEVDREGDYEVKVKVGRHEGLRFIKKYQLLFHTNFELSVTDLL</sequence>
<feature type="region of interest" description="Disordered" evidence="1">
    <location>
        <begin position="38"/>
        <end position="70"/>
    </location>
</feature>
<dbReference type="EMBL" id="KQ030577">
    <property type="protein sequence ID" value="KJZ71351.1"/>
    <property type="molecule type" value="Genomic_DNA"/>
</dbReference>
<evidence type="ECO:0000256" key="1">
    <source>
        <dbReference type="SAM" id="MobiDB-lite"/>
    </source>
</evidence>
<reference evidence="2 3" key="1">
    <citation type="journal article" date="2014" name="Genome Biol. Evol.">
        <title>Comparative genomics and transcriptomics analyses reveal divergent lifestyle features of nematode endoparasitic fungus Hirsutella minnesotensis.</title>
        <authorList>
            <person name="Lai Y."/>
            <person name="Liu K."/>
            <person name="Zhang X."/>
            <person name="Zhang X."/>
            <person name="Li K."/>
            <person name="Wang N."/>
            <person name="Shu C."/>
            <person name="Wu Y."/>
            <person name="Wang C."/>
            <person name="Bushley K.E."/>
            <person name="Xiang M."/>
            <person name="Liu X."/>
        </authorList>
    </citation>
    <scope>NUCLEOTIDE SEQUENCE [LARGE SCALE GENOMIC DNA]</scope>
    <source>
        <strain evidence="2 3">3608</strain>
    </source>
</reference>
<proteinExistence type="predicted"/>
<organism evidence="2 3">
    <name type="scientific">Hirsutella minnesotensis 3608</name>
    <dbReference type="NCBI Taxonomy" id="1043627"/>
    <lineage>
        <taxon>Eukaryota</taxon>
        <taxon>Fungi</taxon>
        <taxon>Dikarya</taxon>
        <taxon>Ascomycota</taxon>
        <taxon>Pezizomycotina</taxon>
        <taxon>Sordariomycetes</taxon>
        <taxon>Hypocreomycetidae</taxon>
        <taxon>Hypocreales</taxon>
        <taxon>Ophiocordycipitaceae</taxon>
        <taxon>Hirsutella</taxon>
    </lineage>
</organism>
<dbReference type="AlphaFoldDB" id="A0A0F7ZGR5"/>
<feature type="region of interest" description="Disordered" evidence="1">
    <location>
        <begin position="95"/>
        <end position="144"/>
    </location>
</feature>
<accession>A0A0F7ZGR5</accession>
<evidence type="ECO:0000313" key="2">
    <source>
        <dbReference type="EMBL" id="KJZ71351.1"/>
    </source>
</evidence>
<evidence type="ECO:0000313" key="3">
    <source>
        <dbReference type="Proteomes" id="UP000054481"/>
    </source>
</evidence>
<dbReference type="Proteomes" id="UP000054481">
    <property type="component" value="Unassembled WGS sequence"/>
</dbReference>